<feature type="compositionally biased region" description="Acidic residues" evidence="1">
    <location>
        <begin position="233"/>
        <end position="244"/>
    </location>
</feature>
<dbReference type="AlphaFoldDB" id="E9JCI9"/>
<feature type="region of interest" description="Disordered" evidence="1">
    <location>
        <begin position="41"/>
        <end position="63"/>
    </location>
</feature>
<feature type="region of interest" description="Disordered" evidence="1">
    <location>
        <begin position="219"/>
        <end position="244"/>
    </location>
</feature>
<proteinExistence type="predicted"/>
<protein>
    <recommendedName>
        <fullName evidence="3">Endonuclease/exonuclease/phosphatase domain-containing protein</fullName>
    </recommendedName>
</protein>
<reference evidence="2" key="1">
    <citation type="journal article" date="2011" name="Proc. Natl. Acad. Sci. U.S.A.">
        <title>The genome of the fire ant Solenopsis invicta.</title>
        <authorList>
            <person name="Wurm Y."/>
            <person name="Wang J."/>
            <person name="Riba-Grognuz O."/>
            <person name="Corona M."/>
            <person name="Nygaard S."/>
            <person name="Hunt B.G."/>
            <person name="Ingram K.K."/>
            <person name="Falquet L."/>
            <person name="Nipitwattanaphon M."/>
            <person name="Gotzek D."/>
            <person name="Dijkstra M.B."/>
            <person name="Oettler J."/>
            <person name="Comtesse F."/>
            <person name="Shih C.J."/>
            <person name="Wu W.J."/>
            <person name="Yang C.C."/>
            <person name="Thomas J."/>
            <person name="Beaudoing E."/>
            <person name="Pradervand S."/>
            <person name="Flegel V."/>
            <person name="Cook E.D."/>
            <person name="Fabbretti R."/>
            <person name="Stockinger H."/>
            <person name="Long L."/>
            <person name="Farmerie W.G."/>
            <person name="Oakey J."/>
            <person name="Boomsma J.J."/>
            <person name="Pamilo P."/>
            <person name="Yi S.V."/>
            <person name="Heinze J."/>
            <person name="Goodisman M.A."/>
            <person name="Farinelli L."/>
            <person name="Harshman K."/>
            <person name="Hulo N."/>
            <person name="Cerutti L."/>
            <person name="Xenarios I."/>
            <person name="Shoemaker D."/>
            <person name="Keller L."/>
        </authorList>
    </citation>
    <scope>NUCLEOTIDE SEQUENCE [LARGE SCALE GENOMIC DNA]</scope>
</reference>
<accession>E9JCI9</accession>
<feature type="region of interest" description="Disordered" evidence="1">
    <location>
        <begin position="1"/>
        <end position="29"/>
    </location>
</feature>
<evidence type="ECO:0000256" key="1">
    <source>
        <dbReference type="SAM" id="MobiDB-lite"/>
    </source>
</evidence>
<sequence>MEKNWKEEREKDLTSVEEGEEQEDRRSVGSVWSLRSSMVSRASLDSRCKHTRDSEKRQVRKKEVGRRFDKKKIEVTCKIMSCRVSGPMIIAKLENEEKKEVMINKSKFKAKRRKDIFGERHELGTEKNAGEDKKMVVRAERERSSIYGAQGGKDLKEKLKELIGEEGEGNIIIGDFNVRIRELGGKDIGEGERHSKDKVIDIRDRIYKFRVGDRVDSDHMPLEMEFSGGKEEMDPEEQEEEEEVKIETILWDDEAKEMYAERTKKL</sequence>
<dbReference type="HOGENOM" id="CLU_1047991_0_0_1"/>
<feature type="compositionally biased region" description="Basic and acidic residues" evidence="1">
    <location>
        <begin position="219"/>
        <end position="232"/>
    </location>
</feature>
<evidence type="ECO:0008006" key="3">
    <source>
        <dbReference type="Google" id="ProtNLM"/>
    </source>
</evidence>
<feature type="compositionally biased region" description="Basic and acidic residues" evidence="1">
    <location>
        <begin position="44"/>
        <end position="63"/>
    </location>
</feature>
<organism>
    <name type="scientific">Solenopsis invicta</name>
    <name type="common">Red imported fire ant</name>
    <name type="synonym">Solenopsis wagneri</name>
    <dbReference type="NCBI Taxonomy" id="13686"/>
    <lineage>
        <taxon>Eukaryota</taxon>
        <taxon>Metazoa</taxon>
        <taxon>Ecdysozoa</taxon>
        <taxon>Arthropoda</taxon>
        <taxon>Hexapoda</taxon>
        <taxon>Insecta</taxon>
        <taxon>Pterygota</taxon>
        <taxon>Neoptera</taxon>
        <taxon>Endopterygota</taxon>
        <taxon>Hymenoptera</taxon>
        <taxon>Apocrita</taxon>
        <taxon>Aculeata</taxon>
        <taxon>Formicoidea</taxon>
        <taxon>Formicidae</taxon>
        <taxon>Myrmicinae</taxon>
        <taxon>Solenopsis</taxon>
    </lineage>
</organism>
<name>E9JCI9_SOLIN</name>
<evidence type="ECO:0000313" key="2">
    <source>
        <dbReference type="EMBL" id="EFZ09464.1"/>
    </source>
</evidence>
<feature type="compositionally biased region" description="Basic and acidic residues" evidence="1">
    <location>
        <begin position="1"/>
        <end position="14"/>
    </location>
</feature>
<feature type="non-terminal residue" evidence="2">
    <location>
        <position position="266"/>
    </location>
</feature>
<dbReference type="EMBL" id="GL771840">
    <property type="protein sequence ID" value="EFZ09464.1"/>
    <property type="molecule type" value="Genomic_DNA"/>
</dbReference>
<gene>
    <name evidence="2" type="ORF">SINV_03459</name>
</gene>